<evidence type="ECO:0000313" key="9">
    <source>
        <dbReference type="EMBL" id="AWV99284.1"/>
    </source>
</evidence>
<dbReference type="KEGG" id="als:DJ013_14365"/>
<dbReference type="Gene3D" id="2.120.10.30">
    <property type="entry name" value="TolB, C-terminal domain"/>
    <property type="match status" value="1"/>
</dbReference>
<dbReference type="CDD" id="cd16151">
    <property type="entry name" value="sulfatase_like"/>
    <property type="match status" value="1"/>
</dbReference>
<evidence type="ECO:0008006" key="11">
    <source>
        <dbReference type="Google" id="ProtNLM"/>
    </source>
</evidence>
<keyword evidence="6" id="KW-0862">Zinc</keyword>
<dbReference type="InterPro" id="IPR024607">
    <property type="entry name" value="Sulfatase_CS"/>
</dbReference>
<dbReference type="SUPFAM" id="SSF63829">
    <property type="entry name" value="Calcium-dependent phosphotriesterase"/>
    <property type="match status" value="1"/>
</dbReference>
<organism evidence="9 10">
    <name type="scientific">Arcticibacterium luteifluviistationis</name>
    <dbReference type="NCBI Taxonomy" id="1784714"/>
    <lineage>
        <taxon>Bacteria</taxon>
        <taxon>Pseudomonadati</taxon>
        <taxon>Bacteroidota</taxon>
        <taxon>Cytophagia</taxon>
        <taxon>Cytophagales</taxon>
        <taxon>Leadbetterellaceae</taxon>
        <taxon>Arcticibacterium</taxon>
    </lineage>
</organism>
<dbReference type="InterPro" id="IPR013658">
    <property type="entry name" value="SGL"/>
</dbReference>
<dbReference type="Gene3D" id="3.40.720.10">
    <property type="entry name" value="Alkaline Phosphatase, subunit A"/>
    <property type="match status" value="1"/>
</dbReference>
<keyword evidence="3" id="KW-0378">Hydrolase</keyword>
<evidence type="ECO:0000313" key="10">
    <source>
        <dbReference type="Proteomes" id="UP000249873"/>
    </source>
</evidence>
<feature type="binding site" evidence="6">
    <location>
        <position position="599"/>
    </location>
    <ligand>
        <name>substrate</name>
    </ligand>
</feature>
<dbReference type="InterPro" id="IPR005511">
    <property type="entry name" value="SMP-30"/>
</dbReference>
<dbReference type="Pfam" id="PF08450">
    <property type="entry name" value="SGL"/>
    <property type="match status" value="1"/>
</dbReference>
<name>A0A2Z4GDP3_9BACT</name>
<feature type="binding site" evidence="6">
    <location>
        <position position="497"/>
    </location>
    <ligand>
        <name>a divalent metal cation</name>
        <dbReference type="ChEBI" id="CHEBI:60240"/>
    </ligand>
</feature>
<evidence type="ECO:0000256" key="1">
    <source>
        <dbReference type="ARBA" id="ARBA00008779"/>
    </source>
</evidence>
<comment type="cofactor">
    <cofactor evidence="6">
        <name>Zn(2+)</name>
        <dbReference type="ChEBI" id="CHEBI:29105"/>
    </cofactor>
    <text evidence="6">Binds 1 divalent metal cation per subunit.</text>
</comment>
<dbReference type="EMBL" id="CP029480">
    <property type="protein sequence ID" value="AWV99284.1"/>
    <property type="molecule type" value="Genomic_DNA"/>
</dbReference>
<dbReference type="Pfam" id="PF00884">
    <property type="entry name" value="Sulfatase"/>
    <property type="match status" value="1"/>
</dbReference>
<dbReference type="InterPro" id="IPR017850">
    <property type="entry name" value="Alkaline_phosphatase_core_sf"/>
</dbReference>
<dbReference type="InterPro" id="IPR050738">
    <property type="entry name" value="Sulfatase"/>
</dbReference>
<feature type="active site" description="Proton donor/acceptor" evidence="5">
    <location>
        <position position="706"/>
    </location>
</feature>
<sequence length="775" mass="87599">MNESKNLMKTLKNWIDNLACRSIFFMMGLLSFSPFSSVAQEPTVDQMPNIVLIMADDLGKEALGAYGGTSYKTPVLDKMATEGALFNHAYAYPLCTPTRVSLMTGKYNFRNWQAFGILDPDEKTIGHLMQEQGYKTCIAGKWQLQSYDPPGFDGSELRRGKGMTVENAGFDEYALYHTAHTEDKGSRYADPMIYSDGSFSQDTHNQYGPDIFVDFINGFMEKNVDQPFFVYYPMALTHPPFNITPDSKTWGDASKRLLENKVNFGDMVEYADKLVGKIIRQLEDLGIRDNTLLVFYTDNGTHQSIISMKGAKAVQGAKGETIDNGTRVPLILNWPGKIQSQTSEQMVAPSDFIPSIFNVIGRNLPKDFYTDGSSFWHEVLNKKKDTNRRDWVLIDHNPRPGWDKESIMPSRFVKGKRYKLYDDDRFYDIENDELEQNPLKILPDNLSKIKIRYSSILDSLRAYRTFGELKSFDPNFYKIVPAHTKIEVIGEGFNWIEGPVWVEKEQALLFSDVPKNVIYKWTESKGIELFLEKSGYTGTKRRTGGKGSNGLAVDNDGRLLICRDGDREIARLASSYTYPVPVFQTLVDNYQGKRLNSPNDLVVDKAGNIYFTDPPYGMDPDIKPDLNFNGVYRLNTDGTIELLVENLSRPNGLGLSPDESKLYVANSANAQFMVYDLEKESFPMKGKLFFDAKKLVDESLSKQQPDGLDINKEGIIFLAGPDGVLIIDPTGKHLGTIYTGKKTSNCVLSNDEKTLYVTCDDYILRVVLGYAYKQK</sequence>
<feature type="domain" description="Sulfatase N-terminal" evidence="7">
    <location>
        <begin position="48"/>
        <end position="360"/>
    </location>
</feature>
<reference evidence="9 10" key="1">
    <citation type="submission" date="2018-05" db="EMBL/GenBank/DDBJ databases">
        <title>Complete genome sequence of Arcticibacterium luteifluviistationis SM1504T, a cytophagaceae bacterium isolated from Arctic surface seawater.</title>
        <authorList>
            <person name="Li Y."/>
            <person name="Qin Q.-L."/>
        </authorList>
    </citation>
    <scope>NUCLEOTIDE SEQUENCE [LARGE SCALE GENOMIC DNA]</scope>
    <source>
        <strain evidence="9 10">SM1504</strain>
    </source>
</reference>
<accession>A0A2Z4GDP3</accession>
<gene>
    <name evidence="9" type="ORF">DJ013_14365</name>
</gene>
<evidence type="ECO:0000256" key="6">
    <source>
        <dbReference type="PIRSR" id="PIRSR605511-2"/>
    </source>
</evidence>
<dbReference type="PANTHER" id="PTHR42693:SF53">
    <property type="entry name" value="ENDO-4-O-SULFATASE"/>
    <property type="match status" value="1"/>
</dbReference>
<feature type="binding site" evidence="6">
    <location>
        <position position="651"/>
    </location>
    <ligand>
        <name>a divalent metal cation</name>
        <dbReference type="ChEBI" id="CHEBI:60240"/>
    </ligand>
</feature>
<evidence type="ECO:0000256" key="2">
    <source>
        <dbReference type="ARBA" id="ARBA00022723"/>
    </source>
</evidence>
<proteinExistence type="inferred from homology"/>
<evidence type="ECO:0000256" key="5">
    <source>
        <dbReference type="PIRSR" id="PIRSR605511-1"/>
    </source>
</evidence>
<dbReference type="InterPro" id="IPR011042">
    <property type="entry name" value="6-blade_b-propeller_TolB-like"/>
</dbReference>
<dbReference type="Proteomes" id="UP000249873">
    <property type="component" value="Chromosome"/>
</dbReference>
<dbReference type="OrthoDB" id="9764377at2"/>
<feature type="domain" description="SMP-30/Gluconolactonase/LRE-like region" evidence="8">
    <location>
        <begin position="497"/>
        <end position="758"/>
    </location>
</feature>
<comment type="similarity">
    <text evidence="1">Belongs to the sulfatase family.</text>
</comment>
<dbReference type="PRINTS" id="PR01790">
    <property type="entry name" value="SMP30FAMILY"/>
</dbReference>
<feature type="binding site" evidence="6">
    <location>
        <position position="706"/>
    </location>
    <ligand>
        <name>a divalent metal cation</name>
        <dbReference type="ChEBI" id="CHEBI:60240"/>
    </ligand>
</feature>
<evidence type="ECO:0000259" key="7">
    <source>
        <dbReference type="Pfam" id="PF00884"/>
    </source>
</evidence>
<dbReference type="SUPFAM" id="SSF53649">
    <property type="entry name" value="Alkaline phosphatase-like"/>
    <property type="match status" value="1"/>
</dbReference>
<evidence type="ECO:0000256" key="4">
    <source>
        <dbReference type="ARBA" id="ARBA00022837"/>
    </source>
</evidence>
<evidence type="ECO:0000259" key="8">
    <source>
        <dbReference type="Pfam" id="PF08450"/>
    </source>
</evidence>
<keyword evidence="2 6" id="KW-0479">Metal-binding</keyword>
<keyword evidence="4" id="KW-0106">Calcium</keyword>
<dbReference type="PROSITE" id="PS00523">
    <property type="entry name" value="SULFATASE_1"/>
    <property type="match status" value="1"/>
</dbReference>
<keyword evidence="10" id="KW-1185">Reference proteome</keyword>
<protein>
    <recommendedName>
        <fullName evidence="11">Arylsulfatase</fullName>
    </recommendedName>
</protein>
<dbReference type="GO" id="GO:0046872">
    <property type="term" value="F:metal ion binding"/>
    <property type="evidence" value="ECO:0007669"/>
    <property type="project" value="UniProtKB-KW"/>
</dbReference>
<dbReference type="AlphaFoldDB" id="A0A2Z4GDP3"/>
<dbReference type="GO" id="GO:0004065">
    <property type="term" value="F:arylsulfatase activity"/>
    <property type="evidence" value="ECO:0007669"/>
    <property type="project" value="TreeGrafter"/>
</dbReference>
<dbReference type="InterPro" id="IPR000917">
    <property type="entry name" value="Sulfatase_N"/>
</dbReference>
<evidence type="ECO:0000256" key="3">
    <source>
        <dbReference type="ARBA" id="ARBA00022801"/>
    </source>
</evidence>
<dbReference type="PANTHER" id="PTHR42693">
    <property type="entry name" value="ARYLSULFATASE FAMILY MEMBER"/>
    <property type="match status" value="1"/>
</dbReference>